<sequence length="162" mass="18322">MEVYITLLGRSTWALLNTFYAVVNEGNKPDSVHIYVEKSYEDELEAVEKGLKIIANGFNFSPEIKPHMVNDASFAEAVAGIRKTLQGLIKGDNKVMIDITPGRKALVAGALLSAFDLSTREDLKVDRIFYLAIETTEDVEKPYFMIPMEIQELTEMREEMKK</sequence>
<dbReference type="PATRIC" id="fig|1698270.3.peg.626"/>
<gene>
    <name evidence="1" type="ORF">AKJ40_02725</name>
</gene>
<dbReference type="EMBL" id="LHXU01000039">
    <property type="protein sequence ID" value="KXA99628.1"/>
    <property type="molecule type" value="Genomic_DNA"/>
</dbReference>
<proteinExistence type="predicted"/>
<keyword evidence="2" id="KW-1185">Reference proteome</keyword>
<name>A0A133UZK1_9EURY</name>
<comment type="caution">
    <text evidence="1">The sequence shown here is derived from an EMBL/GenBank/DDBJ whole genome shotgun (WGS) entry which is preliminary data.</text>
</comment>
<evidence type="ECO:0000313" key="2">
    <source>
        <dbReference type="Proteomes" id="UP000070341"/>
    </source>
</evidence>
<dbReference type="AlphaFoldDB" id="A0A133UZK1"/>
<evidence type="ECO:0000313" key="1">
    <source>
        <dbReference type="EMBL" id="KXA99628.1"/>
    </source>
</evidence>
<dbReference type="Proteomes" id="UP000070341">
    <property type="component" value="Unassembled WGS sequence"/>
</dbReference>
<evidence type="ECO:0008006" key="3">
    <source>
        <dbReference type="Google" id="ProtNLM"/>
    </source>
</evidence>
<protein>
    <recommendedName>
        <fullName evidence="3">CRISPR system ring nuclease SSO1393-like domain-containing protein</fullName>
    </recommendedName>
</protein>
<organism evidence="1 2">
    <name type="scientific">candidate division MSBL1 archaeon SCGC-AAA259M10</name>
    <dbReference type="NCBI Taxonomy" id="1698270"/>
    <lineage>
        <taxon>Archaea</taxon>
        <taxon>Methanobacteriati</taxon>
        <taxon>Methanobacteriota</taxon>
        <taxon>candidate division MSBL1</taxon>
    </lineage>
</organism>
<accession>A0A133UZK1</accession>
<reference evidence="1 2" key="1">
    <citation type="journal article" date="2016" name="Sci. Rep.">
        <title>Metabolic traits of an uncultured archaeal lineage -MSBL1- from brine pools of the Red Sea.</title>
        <authorList>
            <person name="Mwirichia R."/>
            <person name="Alam I."/>
            <person name="Rashid M."/>
            <person name="Vinu M."/>
            <person name="Ba-Alawi W."/>
            <person name="Anthony Kamau A."/>
            <person name="Kamanda Ngugi D."/>
            <person name="Goker M."/>
            <person name="Klenk H.P."/>
            <person name="Bajic V."/>
            <person name="Stingl U."/>
        </authorList>
    </citation>
    <scope>NUCLEOTIDE SEQUENCE [LARGE SCALE GENOMIC DNA]</scope>
    <source>
        <strain evidence="1">SCGC-AAA259M10</strain>
    </source>
</reference>